<dbReference type="PROSITE" id="PS51381">
    <property type="entry name" value="C2_B9"/>
    <property type="match status" value="1"/>
</dbReference>
<feature type="compositionally biased region" description="Polar residues" evidence="7">
    <location>
        <begin position="172"/>
        <end position="181"/>
    </location>
</feature>
<dbReference type="Pfam" id="PF07162">
    <property type="entry name" value="B9-C2"/>
    <property type="match status" value="1"/>
</dbReference>
<keyword evidence="5" id="KW-0966">Cell projection</keyword>
<sequence length="387" mass="43408">MSKSLSALRNKSKKKAKDDSDDDESKNEEPTDTSPSKKLGGFLSGMKNRAKGKSAKDDEDNSDSDGETPKKKGGMGGLFGKKSLFGNKDKNKDKDGSDDDDDDESPKKKTTKKKSKDDSDSDDEEKDEDDENQDSSNSPRRGGGKKKKKKKKKGRRGEDSDEEEEEDENVAAVSSNVQNQAFMRRQPKAKLEKRLRERVRVVADMTPEVHFMGEVIGGVGFGPGTSCKFTIEFGKNWDLLSGEFLGQSQYGYNDGFAEEMISWNHPIDLHMATSSMQGWPRIRFQVWELDEYGRTNLSGYGFVHLPTNAGNYEIMVPCWRPTGSLPEEIQSFFLGTNPQLTNETVLFSKAWENRCRLVTIPSGKIWLNISVIHRFFAQQNIDLPGNS</sequence>
<feature type="compositionally biased region" description="Acidic residues" evidence="7">
    <location>
        <begin position="119"/>
        <end position="133"/>
    </location>
</feature>
<feature type="compositionally biased region" description="Acidic residues" evidence="7">
    <location>
        <begin position="57"/>
        <end position="66"/>
    </location>
</feature>
<comment type="caution">
    <text evidence="8">The sequence shown here is derived from an EMBL/GenBank/DDBJ whole genome shotgun (WGS) entry which is preliminary data.</text>
</comment>
<evidence type="ECO:0000313" key="8">
    <source>
        <dbReference type="EMBL" id="GMI08249.1"/>
    </source>
</evidence>
<keyword evidence="3" id="KW-0970">Cilium biogenesis/degradation</keyword>
<proteinExistence type="predicted"/>
<organism evidence="8 9">
    <name type="scientific">Triparma verrucosa</name>
    <dbReference type="NCBI Taxonomy" id="1606542"/>
    <lineage>
        <taxon>Eukaryota</taxon>
        <taxon>Sar</taxon>
        <taxon>Stramenopiles</taxon>
        <taxon>Ochrophyta</taxon>
        <taxon>Bolidophyceae</taxon>
        <taxon>Parmales</taxon>
        <taxon>Triparmaceae</taxon>
        <taxon>Triparma</taxon>
    </lineage>
</organism>
<name>A0A9W7CNX1_9STRA</name>
<accession>A0A9W7CNX1</accession>
<evidence type="ECO:0000256" key="2">
    <source>
        <dbReference type="ARBA" id="ARBA00022490"/>
    </source>
</evidence>
<feature type="compositionally biased region" description="Acidic residues" evidence="7">
    <location>
        <begin position="159"/>
        <end position="169"/>
    </location>
</feature>
<evidence type="ECO:0000256" key="4">
    <source>
        <dbReference type="ARBA" id="ARBA00023212"/>
    </source>
</evidence>
<keyword evidence="4" id="KW-0206">Cytoskeleton</keyword>
<dbReference type="AlphaFoldDB" id="A0A9W7CNX1"/>
<dbReference type="PANTHER" id="PTHR12968">
    <property type="entry name" value="B9 DOMAIN-CONTAINING"/>
    <property type="match status" value="1"/>
</dbReference>
<keyword evidence="9" id="KW-1185">Reference proteome</keyword>
<dbReference type="EMBL" id="BRXX01000379">
    <property type="protein sequence ID" value="GMI08249.1"/>
    <property type="molecule type" value="Genomic_DNA"/>
</dbReference>
<evidence type="ECO:0000256" key="3">
    <source>
        <dbReference type="ARBA" id="ARBA00022794"/>
    </source>
</evidence>
<keyword evidence="2" id="KW-0963">Cytoplasm</keyword>
<evidence type="ECO:0000256" key="6">
    <source>
        <dbReference type="ARBA" id="ARBA00039272"/>
    </source>
</evidence>
<evidence type="ECO:0000256" key="1">
    <source>
        <dbReference type="ARBA" id="ARBA00004120"/>
    </source>
</evidence>
<reference evidence="9" key="1">
    <citation type="journal article" date="2023" name="Commun. Biol.">
        <title>Genome analysis of Parmales, the sister group of diatoms, reveals the evolutionary specialization of diatoms from phago-mixotrophs to photoautotrophs.</title>
        <authorList>
            <person name="Ban H."/>
            <person name="Sato S."/>
            <person name="Yoshikawa S."/>
            <person name="Yamada K."/>
            <person name="Nakamura Y."/>
            <person name="Ichinomiya M."/>
            <person name="Sato N."/>
            <person name="Blanc-Mathieu R."/>
            <person name="Endo H."/>
            <person name="Kuwata A."/>
            <person name="Ogata H."/>
        </authorList>
    </citation>
    <scope>NUCLEOTIDE SEQUENCE [LARGE SCALE GENOMIC DNA]</scope>
    <source>
        <strain evidence="9">NIES 3699</strain>
    </source>
</reference>
<gene>
    <name evidence="8" type="ORF">TrVE_jg10454</name>
</gene>
<dbReference type="PANTHER" id="PTHR12968:SF2">
    <property type="entry name" value="B9 DOMAIN-CONTAINING PROTEIN 2"/>
    <property type="match status" value="1"/>
</dbReference>
<dbReference type="GO" id="GO:0036038">
    <property type="term" value="C:MKS complex"/>
    <property type="evidence" value="ECO:0007669"/>
    <property type="project" value="TreeGrafter"/>
</dbReference>
<comment type="subcellular location">
    <subcellularLocation>
        <location evidence="1">Cytoplasm</location>
        <location evidence="1">Cytoskeleton</location>
        <location evidence="1">Cilium basal body</location>
    </subcellularLocation>
</comment>
<feature type="region of interest" description="Disordered" evidence="7">
    <location>
        <begin position="1"/>
        <end position="185"/>
    </location>
</feature>
<feature type="compositionally biased region" description="Basic residues" evidence="7">
    <location>
        <begin position="142"/>
        <end position="155"/>
    </location>
</feature>
<evidence type="ECO:0000256" key="5">
    <source>
        <dbReference type="ARBA" id="ARBA00023273"/>
    </source>
</evidence>
<dbReference type="InterPro" id="IPR010796">
    <property type="entry name" value="C2_B9-type_dom"/>
</dbReference>
<evidence type="ECO:0000256" key="7">
    <source>
        <dbReference type="SAM" id="MobiDB-lite"/>
    </source>
</evidence>
<evidence type="ECO:0000313" key="9">
    <source>
        <dbReference type="Proteomes" id="UP001165160"/>
    </source>
</evidence>
<dbReference type="GO" id="GO:0060271">
    <property type="term" value="P:cilium assembly"/>
    <property type="evidence" value="ECO:0007669"/>
    <property type="project" value="TreeGrafter"/>
</dbReference>
<dbReference type="Proteomes" id="UP001165160">
    <property type="component" value="Unassembled WGS sequence"/>
</dbReference>
<protein>
    <recommendedName>
        <fullName evidence="6">B9 domain-containing protein 2</fullName>
    </recommendedName>
</protein>